<dbReference type="GO" id="GO:0050661">
    <property type="term" value="F:NADP binding"/>
    <property type="evidence" value="ECO:0007669"/>
    <property type="project" value="InterPro"/>
</dbReference>
<feature type="chain" id="PRO_5040921544" evidence="3">
    <location>
        <begin position="27"/>
        <end position="297"/>
    </location>
</feature>
<dbReference type="InterPro" id="IPR015815">
    <property type="entry name" value="HIBADH-related"/>
</dbReference>
<comment type="caution">
    <text evidence="6">The sequence shown here is derived from an EMBL/GenBank/DDBJ whole genome shotgun (WGS) entry which is preliminary data.</text>
</comment>
<accession>A0A9X7JQ57</accession>
<dbReference type="PIRSF" id="PIRSF000103">
    <property type="entry name" value="HIBADH"/>
    <property type="match status" value="1"/>
</dbReference>
<dbReference type="OrthoDB" id="4535742at2"/>
<reference evidence="6 7" key="1">
    <citation type="submission" date="2018-03" db="EMBL/GenBank/DDBJ databases">
        <title>Chitinolytic properties of Streptosporangium nondiastaticum TBG75A20.</title>
        <authorList>
            <person name="Gayathri V."/>
            <person name="Shiburaj S."/>
        </authorList>
    </citation>
    <scope>NUCLEOTIDE SEQUENCE [LARGE SCALE GENOMIC DNA]</scope>
    <source>
        <strain evidence="6 7">TBG75A20</strain>
    </source>
</reference>
<dbReference type="RefSeq" id="WP_106677061.1">
    <property type="nucleotide sequence ID" value="NZ_PXWG01000036.1"/>
</dbReference>
<evidence type="ECO:0000313" key="7">
    <source>
        <dbReference type="Proteomes" id="UP000242427"/>
    </source>
</evidence>
<dbReference type="AlphaFoldDB" id="A0A9X7JQ57"/>
<evidence type="ECO:0000256" key="1">
    <source>
        <dbReference type="ARBA" id="ARBA00009080"/>
    </source>
</evidence>
<name>A0A9X7JQ57_9ACTN</name>
<feature type="signal peptide" evidence="3">
    <location>
        <begin position="1"/>
        <end position="26"/>
    </location>
</feature>
<sequence length="297" mass="30588">MSTSPAPASASPVTVLGLGAMGTALATAFLTNGHPTTVWNRTAARADALLPLGAVRAEDVAEAVEASELVITCLLDYASVHEVLDPVAGRLKGRTLVNLTNGTPAQARETAAWAAGHGITYLDGGIMAVPPGIGTEQAFVLYSGPREAFDAHLPVLERLGAAHFAGVDAGLAALLDIALLSGMYGMFAGVFHALALVGTEEVPAEEFAPMLSGWIGAMATGIPHYARQIGSREYADGVVSNVAMQSAAFGNLMQAAEDQGLSPELIAPMQSLMARRVAGGHGHEDVTGIVELLRKQA</sequence>
<evidence type="ECO:0000313" key="6">
    <source>
        <dbReference type="EMBL" id="PSJ27747.1"/>
    </source>
</evidence>
<dbReference type="InterPro" id="IPR013328">
    <property type="entry name" value="6PGD_dom2"/>
</dbReference>
<evidence type="ECO:0000256" key="3">
    <source>
        <dbReference type="SAM" id="SignalP"/>
    </source>
</evidence>
<dbReference type="PANTHER" id="PTHR43580:SF2">
    <property type="entry name" value="CYTOKINE-LIKE NUCLEAR FACTOR N-PAC"/>
    <property type="match status" value="1"/>
</dbReference>
<dbReference type="PANTHER" id="PTHR43580">
    <property type="entry name" value="OXIDOREDUCTASE GLYR1-RELATED"/>
    <property type="match status" value="1"/>
</dbReference>
<dbReference type="Pfam" id="PF21761">
    <property type="entry name" value="RedAm-like_C"/>
    <property type="match status" value="1"/>
</dbReference>
<dbReference type="Pfam" id="PF03446">
    <property type="entry name" value="NAD_binding_2"/>
    <property type="match status" value="1"/>
</dbReference>
<protein>
    <submittedName>
        <fullName evidence="6">6-phosphogluconate dehydrogenase</fullName>
    </submittedName>
</protein>
<feature type="domain" description="6-phosphogluconate dehydrogenase NADP-binding" evidence="4">
    <location>
        <begin position="13"/>
        <end position="164"/>
    </location>
</feature>
<dbReference type="EMBL" id="PXWG01000036">
    <property type="protein sequence ID" value="PSJ27747.1"/>
    <property type="molecule type" value="Genomic_DNA"/>
</dbReference>
<dbReference type="SUPFAM" id="SSF51735">
    <property type="entry name" value="NAD(P)-binding Rossmann-fold domains"/>
    <property type="match status" value="1"/>
</dbReference>
<evidence type="ECO:0000259" key="4">
    <source>
        <dbReference type="Pfam" id="PF03446"/>
    </source>
</evidence>
<feature type="domain" description="NADPH-dependent reductive aminase-like C-terminal" evidence="5">
    <location>
        <begin position="168"/>
        <end position="295"/>
    </location>
</feature>
<dbReference type="Proteomes" id="UP000242427">
    <property type="component" value="Unassembled WGS sequence"/>
</dbReference>
<dbReference type="InterPro" id="IPR051265">
    <property type="entry name" value="HIBADH-related_NP60_sf"/>
</dbReference>
<gene>
    <name evidence="6" type="ORF">B7P34_15985</name>
</gene>
<comment type="similarity">
    <text evidence="1">Belongs to the HIBADH-related family.</text>
</comment>
<keyword evidence="3" id="KW-0732">Signal</keyword>
<dbReference type="GO" id="GO:0016491">
    <property type="term" value="F:oxidoreductase activity"/>
    <property type="evidence" value="ECO:0007669"/>
    <property type="project" value="UniProtKB-KW"/>
</dbReference>
<organism evidence="6 7">
    <name type="scientific">Streptosporangium nondiastaticum</name>
    <dbReference type="NCBI Taxonomy" id="35764"/>
    <lineage>
        <taxon>Bacteria</taxon>
        <taxon>Bacillati</taxon>
        <taxon>Actinomycetota</taxon>
        <taxon>Actinomycetes</taxon>
        <taxon>Streptosporangiales</taxon>
        <taxon>Streptosporangiaceae</taxon>
        <taxon>Streptosporangium</taxon>
    </lineage>
</organism>
<evidence type="ECO:0000259" key="5">
    <source>
        <dbReference type="Pfam" id="PF21761"/>
    </source>
</evidence>
<keyword evidence="2" id="KW-0560">Oxidoreductase</keyword>
<dbReference type="Gene3D" id="3.40.50.720">
    <property type="entry name" value="NAD(P)-binding Rossmann-like Domain"/>
    <property type="match status" value="1"/>
</dbReference>
<dbReference type="Gene3D" id="1.10.1040.10">
    <property type="entry name" value="N-(1-d-carboxylethyl)-l-norvaline Dehydrogenase, domain 2"/>
    <property type="match status" value="1"/>
</dbReference>
<proteinExistence type="inferred from homology"/>
<dbReference type="InterPro" id="IPR036291">
    <property type="entry name" value="NAD(P)-bd_dom_sf"/>
</dbReference>
<dbReference type="InterPro" id="IPR048666">
    <property type="entry name" value="RedAm-like_C"/>
</dbReference>
<keyword evidence="7" id="KW-1185">Reference proteome</keyword>
<evidence type="ECO:0000256" key="2">
    <source>
        <dbReference type="ARBA" id="ARBA00023002"/>
    </source>
</evidence>
<dbReference type="InterPro" id="IPR006115">
    <property type="entry name" value="6PGDH_NADP-bd"/>
</dbReference>